<dbReference type="EMBL" id="MK482097">
    <property type="protein sequence ID" value="QFC18393.1"/>
    <property type="molecule type" value="Genomic_DNA"/>
</dbReference>
<reference evidence="1" key="1">
    <citation type="journal article" date="2019" name="Int. J. Food Microbiol.">
        <title>Developing a novel molecular serotyping system based on capsular polysaccharide synthesis gene clusters of Vibrio parahaemolyticus.</title>
        <authorList>
            <person name="Pang Y."/>
            <person name="Guo X."/>
            <person name="Tian X."/>
            <person name="Liu F."/>
            <person name="Wang L."/>
            <person name="Wu J."/>
            <person name="Zhang S."/>
            <person name="Li S."/>
            <person name="Liu B."/>
        </authorList>
    </citation>
    <scope>NUCLEOTIDE SEQUENCE</scope>
    <source>
        <strain evidence="1">G3672</strain>
    </source>
</reference>
<protein>
    <submittedName>
        <fullName evidence="1">Uncharacterized protein</fullName>
    </submittedName>
</protein>
<sequence length="39" mass="4959">MLKNSKDKFSVNFYNKKMYIFYVSKRDLNQKHHQKYERT</sequence>
<name>A0A5P4S967_VIBPH</name>
<dbReference type="AlphaFoldDB" id="A0A5P4S967"/>
<evidence type="ECO:0000313" key="1">
    <source>
        <dbReference type="EMBL" id="QFC18393.1"/>
    </source>
</evidence>
<accession>A0A5P4S967</accession>
<proteinExistence type="predicted"/>
<organism evidence="1">
    <name type="scientific">Vibrio parahaemolyticus</name>
    <dbReference type="NCBI Taxonomy" id="670"/>
    <lineage>
        <taxon>Bacteria</taxon>
        <taxon>Pseudomonadati</taxon>
        <taxon>Pseudomonadota</taxon>
        <taxon>Gammaproteobacteria</taxon>
        <taxon>Vibrionales</taxon>
        <taxon>Vibrionaceae</taxon>
        <taxon>Vibrio</taxon>
    </lineage>
</organism>